<evidence type="ECO:0000259" key="1">
    <source>
        <dbReference type="PROSITE" id="PS51729"/>
    </source>
</evidence>
<dbReference type="Proteomes" id="UP000289954">
    <property type="component" value="Unassembled WGS sequence"/>
</dbReference>
<dbReference type="EMBL" id="BIMR01000185">
    <property type="protein sequence ID" value="GCE77216.1"/>
    <property type="molecule type" value="Genomic_DNA"/>
</dbReference>
<name>A0A402DT17_9CELL</name>
<dbReference type="Pfam" id="PF14542">
    <property type="entry name" value="Acetyltransf_CG"/>
    <property type="match status" value="1"/>
</dbReference>
<reference evidence="2 3" key="1">
    <citation type="submission" date="2019-01" db="EMBL/GenBank/DDBJ databases">
        <title>Draft genome sequence of Cellulomonas takizawaensis strain TKZ-21.</title>
        <authorList>
            <person name="Yamamura H."/>
            <person name="Hayashi T."/>
            <person name="Hamada M."/>
            <person name="Serisawa Y."/>
            <person name="Matsuyama K."/>
            <person name="Nakagawa Y."/>
            <person name="Otoguro M."/>
            <person name="Yanagida F."/>
            <person name="Hayakawa M."/>
        </authorList>
    </citation>
    <scope>NUCLEOTIDE SEQUENCE [LARGE SCALE GENOMIC DNA]</scope>
    <source>
        <strain evidence="2 3">NBRC12680</strain>
    </source>
</reference>
<gene>
    <name evidence="2" type="ORF">CBZ_22720</name>
</gene>
<keyword evidence="3" id="KW-1185">Reference proteome</keyword>
<feature type="domain" description="N-acetyltransferase" evidence="1">
    <location>
        <begin position="65"/>
        <end position="152"/>
    </location>
</feature>
<dbReference type="InterPro" id="IPR045057">
    <property type="entry name" value="Gcn5-rel_NAT"/>
</dbReference>
<dbReference type="InterPro" id="IPR031165">
    <property type="entry name" value="GNAT_YJDJ"/>
</dbReference>
<dbReference type="Gene3D" id="3.40.630.30">
    <property type="match status" value="1"/>
</dbReference>
<sequence>MPIIDIWRRATIPAAENARAPGRDRISRYGWSMPPVSHRPPTRARGLPVACRVPHHRRMTDVLVSDAPQAHRFEARDEAGELLGIAAYDVVGRTVVFTHTEVDPRAEGRGVASTLVRAALDSVREAHGDVVALCPYVKAWLARHPDYQDLVHRPA</sequence>
<dbReference type="PROSITE" id="PS51729">
    <property type="entry name" value="GNAT_YJDJ"/>
    <property type="match status" value="1"/>
</dbReference>
<dbReference type="PANTHER" id="PTHR31435:SF10">
    <property type="entry name" value="BSR4717 PROTEIN"/>
    <property type="match status" value="1"/>
</dbReference>
<accession>A0A402DT17</accession>
<dbReference type="PANTHER" id="PTHR31435">
    <property type="entry name" value="PROTEIN NATD1"/>
    <property type="match status" value="1"/>
</dbReference>
<proteinExistence type="predicted"/>
<organism evidence="2 3">
    <name type="scientific">Cellulomonas biazotea</name>
    <dbReference type="NCBI Taxonomy" id="1709"/>
    <lineage>
        <taxon>Bacteria</taxon>
        <taxon>Bacillati</taxon>
        <taxon>Actinomycetota</taxon>
        <taxon>Actinomycetes</taxon>
        <taxon>Micrococcales</taxon>
        <taxon>Cellulomonadaceae</taxon>
        <taxon>Cellulomonas</taxon>
    </lineage>
</organism>
<comment type="caution">
    <text evidence="2">The sequence shown here is derived from an EMBL/GenBank/DDBJ whole genome shotgun (WGS) entry which is preliminary data.</text>
</comment>
<protein>
    <recommendedName>
        <fullName evidence="1">N-acetyltransferase domain-containing protein</fullName>
    </recommendedName>
</protein>
<evidence type="ECO:0000313" key="2">
    <source>
        <dbReference type="EMBL" id="GCE77216.1"/>
    </source>
</evidence>
<evidence type="ECO:0000313" key="3">
    <source>
        <dbReference type="Proteomes" id="UP000289954"/>
    </source>
</evidence>
<dbReference type="AlphaFoldDB" id="A0A402DT17"/>
<dbReference type="InterPro" id="IPR016181">
    <property type="entry name" value="Acyl_CoA_acyltransferase"/>
</dbReference>
<dbReference type="SUPFAM" id="SSF55729">
    <property type="entry name" value="Acyl-CoA N-acyltransferases (Nat)"/>
    <property type="match status" value="1"/>
</dbReference>